<comment type="pathway">
    <text evidence="5">Amino-acid biosynthesis; L-histidine biosynthesis; L-histidine from 5-phospho-alpha-D-ribose 1-diphosphate: step 9/9.</text>
</comment>
<evidence type="ECO:0000256" key="11">
    <source>
        <dbReference type="RuleBase" id="RU004175"/>
    </source>
</evidence>
<feature type="binding site" evidence="5 9">
    <location>
        <position position="415"/>
    </location>
    <ligand>
        <name>substrate</name>
    </ligand>
</feature>
<keyword evidence="5" id="KW-0028">Amino-acid biosynthesis</keyword>
<keyword evidence="5" id="KW-0368">Histidine biosynthesis</keyword>
<feature type="active site" description="Proton acceptor" evidence="5 7">
    <location>
        <position position="328"/>
    </location>
</feature>
<dbReference type="InterPro" id="IPR016161">
    <property type="entry name" value="Ald_DH/histidinol_DH"/>
</dbReference>
<feature type="binding site" evidence="5 9">
    <location>
        <position position="420"/>
    </location>
    <ligand>
        <name>substrate</name>
    </ligand>
</feature>
<dbReference type="InterPro" id="IPR022695">
    <property type="entry name" value="Histidinol_DH_monofunct"/>
</dbReference>
<comment type="cofactor">
    <cofactor evidence="5 10">
        <name>Zn(2+)</name>
        <dbReference type="ChEBI" id="CHEBI:29105"/>
    </cofactor>
    <text evidence="5 10">Binds 1 zinc ion per subunit.</text>
</comment>
<dbReference type="NCBIfam" id="TIGR00069">
    <property type="entry name" value="hisD"/>
    <property type="match status" value="1"/>
</dbReference>
<dbReference type="EC" id="1.1.1.23" evidence="5"/>
<dbReference type="SUPFAM" id="SSF53720">
    <property type="entry name" value="ALDH-like"/>
    <property type="match status" value="1"/>
</dbReference>
<dbReference type="UniPathway" id="UPA00031">
    <property type="reaction ID" value="UER00014"/>
</dbReference>
<evidence type="ECO:0000256" key="4">
    <source>
        <dbReference type="ARBA" id="ARBA00023002"/>
    </source>
</evidence>
<evidence type="ECO:0000256" key="5">
    <source>
        <dbReference type="HAMAP-Rule" id="MF_01024"/>
    </source>
</evidence>
<feature type="binding site" evidence="5 9">
    <location>
        <position position="259"/>
    </location>
    <ligand>
        <name>substrate</name>
    </ligand>
</feature>
<feature type="binding site" evidence="5 8">
    <location>
        <position position="191"/>
    </location>
    <ligand>
        <name>NAD(+)</name>
        <dbReference type="ChEBI" id="CHEBI:57540"/>
    </ligand>
</feature>
<dbReference type="Gene3D" id="1.20.5.1300">
    <property type="match status" value="1"/>
</dbReference>
<name>A0A845M8E5_9RHOB</name>
<evidence type="ECO:0000256" key="1">
    <source>
        <dbReference type="ARBA" id="ARBA00010178"/>
    </source>
</evidence>
<evidence type="ECO:0000256" key="2">
    <source>
        <dbReference type="ARBA" id="ARBA00022723"/>
    </source>
</evidence>
<evidence type="ECO:0000256" key="10">
    <source>
        <dbReference type="PIRSR" id="PIRSR000099-4"/>
    </source>
</evidence>
<reference evidence="12 13" key="1">
    <citation type="submission" date="2019-12" db="EMBL/GenBank/DDBJ databases">
        <title>Maritimibacter sp. nov. sp. isolated from sea sand.</title>
        <authorList>
            <person name="Kim J."/>
            <person name="Jeong S.E."/>
            <person name="Jung H.S."/>
            <person name="Jeon C.O."/>
        </authorList>
    </citation>
    <scope>NUCLEOTIDE SEQUENCE [LARGE SCALE GENOMIC DNA]</scope>
    <source>
        <strain evidence="12 13">DP07</strain>
    </source>
</reference>
<dbReference type="FunFam" id="3.40.50.1980:FF:000026">
    <property type="entry name" value="Histidinol dehydrogenase"/>
    <property type="match status" value="1"/>
</dbReference>
<evidence type="ECO:0000256" key="3">
    <source>
        <dbReference type="ARBA" id="ARBA00022833"/>
    </source>
</evidence>
<dbReference type="Pfam" id="PF00815">
    <property type="entry name" value="Histidinol_dh"/>
    <property type="match status" value="1"/>
</dbReference>
<feature type="binding site" evidence="5 8">
    <location>
        <position position="214"/>
    </location>
    <ligand>
        <name>NAD(+)</name>
        <dbReference type="ChEBI" id="CHEBI:57540"/>
    </ligand>
</feature>
<feature type="active site" description="Proton acceptor" evidence="5 7">
    <location>
        <position position="327"/>
    </location>
</feature>
<feature type="binding site" evidence="5 10">
    <location>
        <position position="259"/>
    </location>
    <ligand>
        <name>Zn(2+)</name>
        <dbReference type="ChEBI" id="CHEBI:29105"/>
    </ligand>
</feature>
<dbReference type="AlphaFoldDB" id="A0A845M8E5"/>
<dbReference type="GO" id="GO:0051287">
    <property type="term" value="F:NAD binding"/>
    <property type="evidence" value="ECO:0007669"/>
    <property type="project" value="InterPro"/>
</dbReference>
<dbReference type="InterPro" id="IPR001692">
    <property type="entry name" value="Histidinol_DH_CS"/>
</dbReference>
<dbReference type="GO" id="GO:0005829">
    <property type="term" value="C:cytosol"/>
    <property type="evidence" value="ECO:0007669"/>
    <property type="project" value="TreeGrafter"/>
</dbReference>
<keyword evidence="3 5" id="KW-0862">Zinc</keyword>
<dbReference type="PANTHER" id="PTHR21256">
    <property type="entry name" value="HISTIDINOL DEHYDROGENASE HDH"/>
    <property type="match status" value="1"/>
</dbReference>
<dbReference type="EMBL" id="WTUX01000021">
    <property type="protein sequence ID" value="MZR15048.1"/>
    <property type="molecule type" value="Genomic_DNA"/>
</dbReference>
<dbReference type="PROSITE" id="PS00611">
    <property type="entry name" value="HISOL_DEHYDROGENASE"/>
    <property type="match status" value="1"/>
</dbReference>
<keyword evidence="4 5" id="KW-0560">Oxidoreductase</keyword>
<evidence type="ECO:0000313" key="12">
    <source>
        <dbReference type="EMBL" id="MZR15048.1"/>
    </source>
</evidence>
<feature type="binding site" evidence="5 9">
    <location>
        <position position="262"/>
    </location>
    <ligand>
        <name>substrate</name>
    </ligand>
</feature>
<comment type="similarity">
    <text evidence="1 5 6 11">Belongs to the histidinol dehydrogenase family.</text>
</comment>
<evidence type="ECO:0000256" key="8">
    <source>
        <dbReference type="PIRSR" id="PIRSR000099-2"/>
    </source>
</evidence>
<dbReference type="GO" id="GO:0008270">
    <property type="term" value="F:zinc ion binding"/>
    <property type="evidence" value="ECO:0007669"/>
    <property type="project" value="UniProtKB-UniRule"/>
</dbReference>
<evidence type="ECO:0000256" key="6">
    <source>
        <dbReference type="PIRNR" id="PIRNR000099"/>
    </source>
</evidence>
<feature type="binding site" evidence="5 9">
    <location>
        <position position="237"/>
    </location>
    <ligand>
        <name>substrate</name>
    </ligand>
</feature>
<feature type="binding site" evidence="5 10">
    <location>
        <position position="420"/>
    </location>
    <ligand>
        <name>Zn(2+)</name>
        <dbReference type="ChEBI" id="CHEBI:29105"/>
    </ligand>
</feature>
<dbReference type="PANTHER" id="PTHR21256:SF2">
    <property type="entry name" value="HISTIDINE BIOSYNTHESIS TRIFUNCTIONAL PROTEIN"/>
    <property type="match status" value="1"/>
</dbReference>
<comment type="catalytic activity">
    <reaction evidence="5">
        <text>L-histidinol + 2 NAD(+) + H2O = L-histidine + 2 NADH + 3 H(+)</text>
        <dbReference type="Rhea" id="RHEA:20641"/>
        <dbReference type="ChEBI" id="CHEBI:15377"/>
        <dbReference type="ChEBI" id="CHEBI:15378"/>
        <dbReference type="ChEBI" id="CHEBI:57540"/>
        <dbReference type="ChEBI" id="CHEBI:57595"/>
        <dbReference type="ChEBI" id="CHEBI:57699"/>
        <dbReference type="ChEBI" id="CHEBI:57945"/>
        <dbReference type="EC" id="1.1.1.23"/>
    </reaction>
</comment>
<dbReference type="Gene3D" id="3.40.50.1980">
    <property type="entry name" value="Nitrogenase molybdenum iron protein domain"/>
    <property type="match status" value="2"/>
</dbReference>
<accession>A0A845M8E5</accession>
<protein>
    <recommendedName>
        <fullName evidence="5">Histidinol dehydrogenase</fullName>
        <shortName evidence="5">HDH</shortName>
        <ecNumber evidence="5">1.1.1.23</ecNumber>
    </recommendedName>
</protein>
<feature type="binding site" evidence="5 9">
    <location>
        <position position="361"/>
    </location>
    <ligand>
        <name>substrate</name>
    </ligand>
</feature>
<gene>
    <name evidence="5 12" type="primary">hisD</name>
    <name evidence="12" type="ORF">GQE99_18675</name>
</gene>
<dbReference type="PRINTS" id="PR00083">
    <property type="entry name" value="HOLDHDRGNASE"/>
</dbReference>
<dbReference type="GO" id="GO:0004399">
    <property type="term" value="F:histidinol dehydrogenase activity"/>
    <property type="evidence" value="ECO:0007669"/>
    <property type="project" value="UniProtKB-UniRule"/>
</dbReference>
<dbReference type="FunFam" id="3.40.50.1980:FF:000001">
    <property type="entry name" value="Histidinol dehydrogenase"/>
    <property type="match status" value="1"/>
</dbReference>
<comment type="caution">
    <text evidence="12">The sequence shown here is derived from an EMBL/GenBank/DDBJ whole genome shotgun (WGS) entry which is preliminary data.</text>
</comment>
<keyword evidence="2 5" id="KW-0479">Metal-binding</keyword>
<evidence type="ECO:0000256" key="7">
    <source>
        <dbReference type="PIRSR" id="PIRSR000099-1"/>
    </source>
</evidence>
<evidence type="ECO:0000313" key="13">
    <source>
        <dbReference type="Proteomes" id="UP000467322"/>
    </source>
</evidence>
<sequence>MPVFLNTKDADFESAFQALLGAKREDSPDVDDTVAAIIKDVRDRGDAAVIELTSKFDRQDLTADTLRVSEDEIEAECAKVPEDARRALETAAERIRAYHVRQVPEDHSWTDPEGATLGWRWSPVSAAGLYVPGGLASYPSSVLMNAVPAKVAGVGRLVVTVPTPDGVMNPLVMLAARIAGVDEVYRIGGAQAIAALAYGTETIAPVDKITGPGNAFVAAAKRRVFGKVGIDMIAGPSEILVIADGDNDPDFIALDLMSQAEHDESAQSILITDDADFGRAVAEAVDKRLETLERRAIAGASWRDFGAIITVRDLDEAARLSDRIAPEHLELCVADAEGLSDKITHAGAIFLGQYTPEAIGDYVGGPNHVLPTARSARFSSGLSVLDFMKRTTLSRMTPGALKAIGPAAETLAQAESLEAHGLSVRARLDRLNES</sequence>
<organism evidence="12 13">
    <name type="scientific">Maritimibacter harenae</name>
    <dbReference type="NCBI Taxonomy" id="2606218"/>
    <lineage>
        <taxon>Bacteria</taxon>
        <taxon>Pseudomonadati</taxon>
        <taxon>Pseudomonadota</taxon>
        <taxon>Alphaproteobacteria</taxon>
        <taxon>Rhodobacterales</taxon>
        <taxon>Roseobacteraceae</taxon>
        <taxon>Maritimibacter</taxon>
    </lineage>
</organism>
<dbReference type="Proteomes" id="UP000467322">
    <property type="component" value="Unassembled WGS sequence"/>
</dbReference>
<feature type="binding site" evidence="5 10">
    <location>
        <position position="361"/>
    </location>
    <ligand>
        <name>Zn(2+)</name>
        <dbReference type="ChEBI" id="CHEBI:29105"/>
    </ligand>
</feature>
<dbReference type="CDD" id="cd06572">
    <property type="entry name" value="Histidinol_dh"/>
    <property type="match status" value="1"/>
</dbReference>
<evidence type="ECO:0000256" key="9">
    <source>
        <dbReference type="PIRSR" id="PIRSR000099-3"/>
    </source>
</evidence>
<dbReference type="HAMAP" id="MF_01024">
    <property type="entry name" value="HisD"/>
    <property type="match status" value="1"/>
</dbReference>
<keyword evidence="13" id="KW-1185">Reference proteome</keyword>
<dbReference type="PIRSF" id="PIRSF000099">
    <property type="entry name" value="Histidinol_dh"/>
    <property type="match status" value="1"/>
</dbReference>
<keyword evidence="5 8" id="KW-0520">NAD</keyword>
<dbReference type="GO" id="GO:0000105">
    <property type="term" value="P:L-histidine biosynthetic process"/>
    <property type="evidence" value="ECO:0007669"/>
    <property type="project" value="UniProtKB-UniRule"/>
</dbReference>
<feature type="binding site" evidence="5 9">
    <location>
        <position position="328"/>
    </location>
    <ligand>
        <name>substrate</name>
    </ligand>
</feature>
<proteinExistence type="inferred from homology"/>
<comment type="function">
    <text evidence="5">Catalyzes the sequential NAD-dependent oxidations of L-histidinol to L-histidinaldehyde and then to L-histidine.</text>
</comment>
<dbReference type="RefSeq" id="WP_161353413.1">
    <property type="nucleotide sequence ID" value="NZ_WTUX01000021.1"/>
</dbReference>
<feature type="binding site" evidence="5 10">
    <location>
        <position position="262"/>
    </location>
    <ligand>
        <name>Zn(2+)</name>
        <dbReference type="ChEBI" id="CHEBI:29105"/>
    </ligand>
</feature>
<feature type="binding site" evidence="5 8">
    <location>
        <position position="130"/>
    </location>
    <ligand>
        <name>NAD(+)</name>
        <dbReference type="ChEBI" id="CHEBI:57540"/>
    </ligand>
</feature>
<dbReference type="InterPro" id="IPR012131">
    <property type="entry name" value="Hstdl_DH"/>
</dbReference>